<dbReference type="EMBL" id="CM002924">
    <property type="protein sequence ID" value="KGN59705.1"/>
    <property type="molecule type" value="Genomic_DNA"/>
</dbReference>
<dbReference type="InterPro" id="IPR006553">
    <property type="entry name" value="Leu-rich_rpt_Cys-con_subtyp"/>
</dbReference>
<dbReference type="Pfam" id="PF00646">
    <property type="entry name" value="F-box"/>
    <property type="match status" value="1"/>
</dbReference>
<dbReference type="PANTHER" id="PTHR13318">
    <property type="entry name" value="PARTNER OF PAIRED, ISOFORM B-RELATED"/>
    <property type="match status" value="1"/>
</dbReference>
<dbReference type="PANTHER" id="PTHR13318:SF77">
    <property type="entry name" value="F-BOX DOMAIN-CONTAINING PROTEIN"/>
    <property type="match status" value="1"/>
</dbReference>
<accession>A0A0A0LCG3</accession>
<dbReference type="GO" id="GO:0019005">
    <property type="term" value="C:SCF ubiquitin ligase complex"/>
    <property type="evidence" value="ECO:0000318"/>
    <property type="project" value="GO_Central"/>
</dbReference>
<organism evidence="3 4">
    <name type="scientific">Cucumis sativus</name>
    <name type="common">Cucumber</name>
    <dbReference type="NCBI Taxonomy" id="3659"/>
    <lineage>
        <taxon>Eukaryota</taxon>
        <taxon>Viridiplantae</taxon>
        <taxon>Streptophyta</taxon>
        <taxon>Embryophyta</taxon>
        <taxon>Tracheophyta</taxon>
        <taxon>Spermatophyta</taxon>
        <taxon>Magnoliopsida</taxon>
        <taxon>eudicotyledons</taxon>
        <taxon>Gunneridae</taxon>
        <taxon>Pentapetalae</taxon>
        <taxon>rosids</taxon>
        <taxon>fabids</taxon>
        <taxon>Cucurbitales</taxon>
        <taxon>Cucurbitaceae</taxon>
        <taxon>Benincaseae</taxon>
        <taxon>Cucumis</taxon>
    </lineage>
</organism>
<dbReference type="AlphaFoldDB" id="A0A0A0LCG3"/>
<proteinExistence type="predicted"/>
<dbReference type="GO" id="GO:0031146">
    <property type="term" value="P:SCF-dependent proteasomal ubiquitin-dependent protein catabolic process"/>
    <property type="evidence" value="ECO:0000318"/>
    <property type="project" value="GO_Central"/>
</dbReference>
<dbReference type="InterPro" id="IPR036047">
    <property type="entry name" value="F-box-like_dom_sf"/>
</dbReference>
<dbReference type="SUPFAM" id="SSF81383">
    <property type="entry name" value="F-box domain"/>
    <property type="match status" value="1"/>
</dbReference>
<dbReference type="SMART" id="SM00367">
    <property type="entry name" value="LRR_CC"/>
    <property type="match status" value="4"/>
</dbReference>
<name>A0A0A0LCG3_CUCSA</name>
<feature type="domain" description="F-box/LRR-repeat protein 15-like leucin rich repeat" evidence="2">
    <location>
        <begin position="309"/>
        <end position="446"/>
    </location>
</feature>
<dbReference type="Pfam" id="PF25372">
    <property type="entry name" value="DUF7885"/>
    <property type="match status" value="1"/>
</dbReference>
<reference evidence="3 4" key="1">
    <citation type="journal article" date="2009" name="Nat. Genet.">
        <title>The genome of the cucumber, Cucumis sativus L.</title>
        <authorList>
            <person name="Huang S."/>
            <person name="Li R."/>
            <person name="Zhang Z."/>
            <person name="Li L."/>
            <person name="Gu X."/>
            <person name="Fan W."/>
            <person name="Lucas W.J."/>
            <person name="Wang X."/>
            <person name="Xie B."/>
            <person name="Ni P."/>
            <person name="Ren Y."/>
            <person name="Zhu H."/>
            <person name="Li J."/>
            <person name="Lin K."/>
            <person name="Jin W."/>
            <person name="Fei Z."/>
            <person name="Li G."/>
            <person name="Staub J."/>
            <person name="Kilian A."/>
            <person name="van der Vossen E.A."/>
            <person name="Wu Y."/>
            <person name="Guo J."/>
            <person name="He J."/>
            <person name="Jia Z."/>
            <person name="Ren Y."/>
            <person name="Tian G."/>
            <person name="Lu Y."/>
            <person name="Ruan J."/>
            <person name="Qian W."/>
            <person name="Wang M."/>
            <person name="Huang Q."/>
            <person name="Li B."/>
            <person name="Xuan Z."/>
            <person name="Cao J."/>
            <person name="Asan"/>
            <person name="Wu Z."/>
            <person name="Zhang J."/>
            <person name="Cai Q."/>
            <person name="Bai Y."/>
            <person name="Zhao B."/>
            <person name="Han Y."/>
            <person name="Li Y."/>
            <person name="Li X."/>
            <person name="Wang S."/>
            <person name="Shi Q."/>
            <person name="Liu S."/>
            <person name="Cho W.K."/>
            <person name="Kim J.Y."/>
            <person name="Xu Y."/>
            <person name="Heller-Uszynska K."/>
            <person name="Miao H."/>
            <person name="Cheng Z."/>
            <person name="Zhang S."/>
            <person name="Wu J."/>
            <person name="Yang Y."/>
            <person name="Kang H."/>
            <person name="Li M."/>
            <person name="Liang H."/>
            <person name="Ren X."/>
            <person name="Shi Z."/>
            <person name="Wen M."/>
            <person name="Jian M."/>
            <person name="Yang H."/>
            <person name="Zhang G."/>
            <person name="Yang Z."/>
            <person name="Chen R."/>
            <person name="Liu S."/>
            <person name="Li J."/>
            <person name="Ma L."/>
            <person name="Liu H."/>
            <person name="Zhou Y."/>
            <person name="Zhao J."/>
            <person name="Fang X."/>
            <person name="Li G."/>
            <person name="Fang L."/>
            <person name="Li Y."/>
            <person name="Liu D."/>
            <person name="Zheng H."/>
            <person name="Zhang Y."/>
            <person name="Qin N."/>
            <person name="Li Z."/>
            <person name="Yang G."/>
            <person name="Yang S."/>
            <person name="Bolund L."/>
            <person name="Kristiansen K."/>
            <person name="Zheng H."/>
            <person name="Li S."/>
            <person name="Zhang X."/>
            <person name="Yang H."/>
            <person name="Wang J."/>
            <person name="Sun R."/>
            <person name="Zhang B."/>
            <person name="Jiang S."/>
            <person name="Wang J."/>
            <person name="Du Y."/>
            <person name="Li S."/>
        </authorList>
    </citation>
    <scope>NUCLEOTIDE SEQUENCE [LARGE SCALE GENOMIC DNA]</scope>
    <source>
        <strain evidence="4">cv. 9930</strain>
    </source>
</reference>
<reference evidence="3 4" key="4">
    <citation type="journal article" date="2011" name="BMC Genomics">
        <title>RNA-Seq improves annotation of protein-coding genes in the cucumber genome.</title>
        <authorList>
            <person name="Li Z."/>
            <person name="Zhang Z."/>
            <person name="Yan P."/>
            <person name="Huang S."/>
            <person name="Fei Z."/>
            <person name="Lin K."/>
        </authorList>
    </citation>
    <scope>NUCLEOTIDE SEQUENCE [LARGE SCALE GENOMIC DNA]</scope>
    <source>
        <strain evidence="4">cv. 9930</strain>
    </source>
</reference>
<dbReference type="InterPro" id="IPR057207">
    <property type="entry name" value="FBXL15_LRR"/>
</dbReference>
<dbReference type="InterPro" id="IPR001810">
    <property type="entry name" value="F-box_dom"/>
</dbReference>
<evidence type="ECO:0000259" key="2">
    <source>
        <dbReference type="Pfam" id="PF25372"/>
    </source>
</evidence>
<reference evidence="3 4" key="2">
    <citation type="journal article" date="2009" name="PLoS ONE">
        <title>An integrated genetic and cytogenetic map of the cucumber genome.</title>
        <authorList>
            <person name="Ren Y."/>
            <person name="Zhang Z."/>
            <person name="Liu J."/>
            <person name="Staub J.E."/>
            <person name="Han Y."/>
            <person name="Cheng Z."/>
            <person name="Li X."/>
            <person name="Lu J."/>
            <person name="Miao H."/>
            <person name="Kang H."/>
            <person name="Xie B."/>
            <person name="Gu X."/>
            <person name="Wang X."/>
            <person name="Du Y."/>
            <person name="Jin W."/>
            <person name="Huang S."/>
        </authorList>
    </citation>
    <scope>NUCLEOTIDE SEQUENCE [LARGE SCALE GENOMIC DNA]</scope>
    <source>
        <strain evidence="4">cv. 9930</strain>
    </source>
</reference>
<evidence type="ECO:0000313" key="3">
    <source>
        <dbReference type="EMBL" id="KGN59705.1"/>
    </source>
</evidence>
<evidence type="ECO:0008006" key="5">
    <source>
        <dbReference type="Google" id="ProtNLM"/>
    </source>
</evidence>
<dbReference type="eggNOG" id="KOG1947">
    <property type="taxonomic scope" value="Eukaryota"/>
</dbReference>
<dbReference type="SUPFAM" id="SSF52047">
    <property type="entry name" value="RNI-like"/>
    <property type="match status" value="1"/>
</dbReference>
<dbReference type="Gramene" id="KGN59705">
    <property type="protein sequence ID" value="KGN59705"/>
    <property type="gene ID" value="Csa_3G839830"/>
</dbReference>
<keyword evidence="4" id="KW-1185">Reference proteome</keyword>
<evidence type="ECO:0000313" key="4">
    <source>
        <dbReference type="Proteomes" id="UP000029981"/>
    </source>
</evidence>
<sequence length="470" mass="51726">MDSLLCDELIQEIFHKLPSPSSSAVSLVSKRWLRLYRTSKTAISLRLCNLSISSLSSLLSHYPFLSSLSILSAAESSASPAATASAQIISEIRRFCTNLKALRFLAGPVSLSSLVSLSSACTHLSSLSINVYRPLNFRWVVNFPGLKSLSVSVISGEGFEIEVDSGDWEWESAEVGAGLGIQSLCLSGLRAGDWGVGWLWRNCKNLRQLQLRSCETVGDGVSFSSFVECLAGLCAVELRTCRSIADDVLMKLAENCRNLTSLLVYDGGSREGLLQFLSRQQSNLQSLDLRLPLDLDNEHLIAIATNLRGLSSLRLQSCCLVTGDGLKAISTALSSHLEELALINCDVVERESGLLATMGQNLKRLKILDLSYNEMLMDKDFISMAISCNSIQELNLRGCKWLTGAAIFALWKNCKELETIDIVQCPKIHANAVELYAMNLPRLRQLKVEDDKISNILRNLASRRFVKIVV</sequence>
<dbReference type="Proteomes" id="UP000029981">
    <property type="component" value="Chromosome 3"/>
</dbReference>
<evidence type="ECO:0000259" key="1">
    <source>
        <dbReference type="Pfam" id="PF00646"/>
    </source>
</evidence>
<reference evidence="3 4" key="3">
    <citation type="journal article" date="2010" name="BMC Genomics">
        <title>Transcriptome sequencing and comparative analysis of cucumber flowers with different sex types.</title>
        <authorList>
            <person name="Guo S."/>
            <person name="Zheng Y."/>
            <person name="Joung J.G."/>
            <person name="Liu S."/>
            <person name="Zhang Z."/>
            <person name="Crasta O.R."/>
            <person name="Sobral B.W."/>
            <person name="Xu Y."/>
            <person name="Huang S."/>
            <person name="Fei Z."/>
        </authorList>
    </citation>
    <scope>NUCLEOTIDE SEQUENCE [LARGE SCALE GENOMIC DNA]</scope>
    <source>
        <strain evidence="4">cv. 9930</strain>
    </source>
</reference>
<protein>
    <recommendedName>
        <fullName evidence="5">F-box domain-containing protein</fullName>
    </recommendedName>
</protein>
<dbReference type="Gene3D" id="3.80.10.10">
    <property type="entry name" value="Ribonuclease Inhibitor"/>
    <property type="match status" value="2"/>
</dbReference>
<feature type="domain" description="F-box" evidence="1">
    <location>
        <begin position="3"/>
        <end position="34"/>
    </location>
</feature>
<gene>
    <name evidence="3" type="ORF">Csa_3G839830</name>
</gene>
<dbReference type="InterPro" id="IPR032675">
    <property type="entry name" value="LRR_dom_sf"/>
</dbReference>
<dbReference type="OMA" id="RCDLQKL"/>